<dbReference type="GO" id="GO:0008033">
    <property type="term" value="P:tRNA processing"/>
    <property type="evidence" value="ECO:0007669"/>
    <property type="project" value="UniProtKB-KW"/>
</dbReference>
<evidence type="ECO:0000256" key="11">
    <source>
        <dbReference type="ARBA" id="ARBA00023242"/>
    </source>
</evidence>
<dbReference type="PANTHER" id="PTHR11021">
    <property type="entry name" value="SMALL NUCLEAR RIBONUCLEOPROTEIN F SNRNP-F"/>
    <property type="match status" value="1"/>
</dbReference>
<dbReference type="GO" id="GO:0003723">
    <property type="term" value="F:RNA binding"/>
    <property type="evidence" value="ECO:0007669"/>
    <property type="project" value="UniProtKB-KW"/>
</dbReference>
<evidence type="ECO:0000256" key="12">
    <source>
        <dbReference type="ARBA" id="ARBA00023274"/>
    </source>
</evidence>
<evidence type="ECO:0000256" key="7">
    <source>
        <dbReference type="ARBA" id="ARBA00022694"/>
    </source>
</evidence>
<dbReference type="GO" id="GO:0005681">
    <property type="term" value="C:spliceosomal complex"/>
    <property type="evidence" value="ECO:0007669"/>
    <property type="project" value="UniProtKB-KW"/>
</dbReference>
<proteinExistence type="inferred from homology"/>
<evidence type="ECO:0000256" key="5">
    <source>
        <dbReference type="ARBA" id="ARBA00022552"/>
    </source>
</evidence>
<evidence type="ECO:0000256" key="10">
    <source>
        <dbReference type="ARBA" id="ARBA00023187"/>
    </source>
</evidence>
<keyword evidence="15" id="KW-1185">Reference proteome</keyword>
<sequence length="221" mass="25147">MASEMHQLTPAGRIKKPSYSTIAKWVMDSWNDVDTVLICKSFKCCGISVARDGNEVEISESDNELESDLPLEYLEFNGYDEELPNYENNIEVEAKNLLQILNINELEVQEYLSDRNIIVEQEKEVLSQSEDQPHQVKQELSSPYALYTSQERSPTEFLNNVIGRPVLVKLNSGVDYRGILSCLDGYMNIALEQTEEWVNGQLKNKYGDAFIRGNNGIKSIL</sequence>
<evidence type="ECO:0000256" key="6">
    <source>
        <dbReference type="ARBA" id="ARBA00022664"/>
    </source>
</evidence>
<dbReference type="GO" id="GO:0000932">
    <property type="term" value="C:P-body"/>
    <property type="evidence" value="ECO:0007669"/>
    <property type="project" value="TreeGrafter"/>
</dbReference>
<organism evidence="14 15">
    <name type="scientific">Funneliformis caledonium</name>
    <dbReference type="NCBI Taxonomy" id="1117310"/>
    <lineage>
        <taxon>Eukaryota</taxon>
        <taxon>Fungi</taxon>
        <taxon>Fungi incertae sedis</taxon>
        <taxon>Mucoromycota</taxon>
        <taxon>Glomeromycotina</taxon>
        <taxon>Glomeromycetes</taxon>
        <taxon>Glomerales</taxon>
        <taxon>Glomeraceae</taxon>
        <taxon>Funneliformis</taxon>
    </lineage>
</organism>
<dbReference type="GO" id="GO:0000398">
    <property type="term" value="P:mRNA splicing, via spliceosome"/>
    <property type="evidence" value="ECO:0007669"/>
    <property type="project" value="InterPro"/>
</dbReference>
<keyword evidence="5" id="KW-0698">rRNA processing</keyword>
<keyword evidence="4" id="KW-0963">Cytoplasm</keyword>
<comment type="caution">
    <text evidence="14">The sequence shown here is derived from an EMBL/GenBank/DDBJ whole genome shotgun (WGS) entry which is preliminary data.</text>
</comment>
<evidence type="ECO:0000256" key="2">
    <source>
        <dbReference type="ARBA" id="ARBA00004496"/>
    </source>
</evidence>
<reference evidence="14" key="1">
    <citation type="submission" date="2021-06" db="EMBL/GenBank/DDBJ databases">
        <authorList>
            <person name="Kallberg Y."/>
            <person name="Tangrot J."/>
            <person name="Rosling A."/>
        </authorList>
    </citation>
    <scope>NUCLEOTIDE SEQUENCE</scope>
    <source>
        <strain evidence="14">UK204</strain>
    </source>
</reference>
<dbReference type="InterPro" id="IPR010920">
    <property type="entry name" value="LSM_dom_sf"/>
</dbReference>
<keyword evidence="12" id="KW-0687">Ribonucleoprotein</keyword>
<evidence type="ECO:0000256" key="4">
    <source>
        <dbReference type="ARBA" id="ARBA00022490"/>
    </source>
</evidence>
<accession>A0A9N9BIL1</accession>
<dbReference type="InterPro" id="IPR047575">
    <property type="entry name" value="Sm"/>
</dbReference>
<evidence type="ECO:0000256" key="1">
    <source>
        <dbReference type="ARBA" id="ARBA00004123"/>
    </source>
</evidence>
<dbReference type="Proteomes" id="UP000789570">
    <property type="component" value="Unassembled WGS sequence"/>
</dbReference>
<keyword evidence="11" id="KW-0539">Nucleus</keyword>
<dbReference type="GO" id="GO:0005732">
    <property type="term" value="C:sno(s)RNA-containing ribonucleoprotein complex"/>
    <property type="evidence" value="ECO:0007669"/>
    <property type="project" value="TreeGrafter"/>
</dbReference>
<gene>
    <name evidence="14" type="ORF">FCALED_LOCUS6822</name>
</gene>
<dbReference type="InterPro" id="IPR016487">
    <property type="entry name" value="Lsm6/sSmF"/>
</dbReference>
<dbReference type="CDD" id="cd01726">
    <property type="entry name" value="LSm6"/>
    <property type="match status" value="1"/>
</dbReference>
<dbReference type="OrthoDB" id="268799at2759"/>
<dbReference type="GO" id="GO:0046540">
    <property type="term" value="C:U4/U6 x U5 tri-snRNP complex"/>
    <property type="evidence" value="ECO:0007669"/>
    <property type="project" value="TreeGrafter"/>
</dbReference>
<feature type="domain" description="Sm" evidence="13">
    <location>
        <begin position="153"/>
        <end position="221"/>
    </location>
</feature>
<dbReference type="SUPFAM" id="SSF50182">
    <property type="entry name" value="Sm-like ribonucleoproteins"/>
    <property type="match status" value="1"/>
</dbReference>
<keyword evidence="8" id="KW-0747">Spliceosome</keyword>
<comment type="similarity">
    <text evidence="3">Belongs to the snRNP Sm proteins family. SmF/LSm6 subfamily.</text>
</comment>
<dbReference type="GO" id="GO:0030490">
    <property type="term" value="P:maturation of SSU-rRNA"/>
    <property type="evidence" value="ECO:0007669"/>
    <property type="project" value="TreeGrafter"/>
</dbReference>
<dbReference type="AlphaFoldDB" id="A0A9N9BIL1"/>
<evidence type="ECO:0000313" key="15">
    <source>
        <dbReference type="Proteomes" id="UP000789570"/>
    </source>
</evidence>
<keyword evidence="7" id="KW-0819">tRNA processing</keyword>
<dbReference type="Pfam" id="PF01423">
    <property type="entry name" value="LSM"/>
    <property type="match status" value="1"/>
</dbReference>
<dbReference type="EMBL" id="CAJVPQ010001692">
    <property type="protein sequence ID" value="CAG8565432.1"/>
    <property type="molecule type" value="Genomic_DNA"/>
</dbReference>
<evidence type="ECO:0000259" key="13">
    <source>
        <dbReference type="PROSITE" id="PS52002"/>
    </source>
</evidence>
<dbReference type="GO" id="GO:0005688">
    <property type="term" value="C:U6 snRNP"/>
    <property type="evidence" value="ECO:0007669"/>
    <property type="project" value="TreeGrafter"/>
</dbReference>
<evidence type="ECO:0000256" key="8">
    <source>
        <dbReference type="ARBA" id="ARBA00022728"/>
    </source>
</evidence>
<dbReference type="SMART" id="SM00651">
    <property type="entry name" value="Sm"/>
    <property type="match status" value="1"/>
</dbReference>
<name>A0A9N9BIL1_9GLOM</name>
<dbReference type="PROSITE" id="PS52002">
    <property type="entry name" value="SM"/>
    <property type="match status" value="1"/>
</dbReference>
<protein>
    <submittedName>
        <fullName evidence="14">815_t:CDS:1</fullName>
    </submittedName>
</protein>
<keyword evidence="10" id="KW-0508">mRNA splicing</keyword>
<evidence type="ECO:0000313" key="14">
    <source>
        <dbReference type="EMBL" id="CAG8565432.1"/>
    </source>
</evidence>
<evidence type="ECO:0000256" key="3">
    <source>
        <dbReference type="ARBA" id="ARBA00007927"/>
    </source>
</evidence>
<evidence type="ECO:0000256" key="9">
    <source>
        <dbReference type="ARBA" id="ARBA00022884"/>
    </source>
</evidence>
<dbReference type="PANTHER" id="PTHR11021:SF1">
    <property type="entry name" value="U6 SNRNA-ASSOCIATED SM-LIKE PROTEIN LSM6"/>
    <property type="match status" value="1"/>
</dbReference>
<keyword evidence="6" id="KW-0507">mRNA processing</keyword>
<comment type="subcellular location">
    <subcellularLocation>
        <location evidence="2">Cytoplasm</location>
    </subcellularLocation>
    <subcellularLocation>
        <location evidence="1">Nucleus</location>
    </subcellularLocation>
</comment>
<keyword evidence="9" id="KW-0694">RNA-binding</keyword>
<dbReference type="FunFam" id="2.30.30.100:FF:000044">
    <property type="entry name" value="Probable U6 snRNA-associated Sm-like protein LSm6"/>
    <property type="match status" value="1"/>
</dbReference>
<dbReference type="GO" id="GO:0005730">
    <property type="term" value="C:nucleolus"/>
    <property type="evidence" value="ECO:0007669"/>
    <property type="project" value="TreeGrafter"/>
</dbReference>
<dbReference type="Gene3D" id="2.30.30.100">
    <property type="match status" value="1"/>
</dbReference>
<dbReference type="InterPro" id="IPR001163">
    <property type="entry name" value="Sm_dom_euk/arc"/>
</dbReference>